<protein>
    <submittedName>
        <fullName evidence="8">Pyridoxal phosphate (PLP)-dependent transferases superfamily protein</fullName>
    </submittedName>
</protein>
<feature type="region of interest" description="Disordered" evidence="4">
    <location>
        <begin position="1"/>
        <end position="57"/>
    </location>
</feature>
<dbReference type="GO" id="GO:0016846">
    <property type="term" value="F:carbon-sulfur lyase activity"/>
    <property type="evidence" value="ECO:0007669"/>
    <property type="project" value="InterPro"/>
</dbReference>
<dbReference type="OMA" id="DVMRAKW"/>
<evidence type="ECO:0000256" key="1">
    <source>
        <dbReference type="ARBA" id="ARBA00001933"/>
    </source>
</evidence>
<keyword evidence="9" id="KW-1185">Reference proteome</keyword>
<dbReference type="Gene3D" id="3.90.1150.10">
    <property type="entry name" value="Aspartate Aminotransferase, domain 1"/>
    <property type="match status" value="1"/>
</dbReference>
<evidence type="ECO:0000313" key="9">
    <source>
        <dbReference type="Proteomes" id="UP000054558"/>
    </source>
</evidence>
<dbReference type="Pfam" id="PF04864">
    <property type="entry name" value="Alliinase_C"/>
    <property type="match status" value="1"/>
</dbReference>
<evidence type="ECO:0000313" key="8">
    <source>
        <dbReference type="EMBL" id="GAQ80308.1"/>
    </source>
</evidence>
<gene>
    <name evidence="8" type="ORF">KFL_000510080</name>
</gene>
<evidence type="ECO:0000256" key="4">
    <source>
        <dbReference type="SAM" id="MobiDB-lite"/>
    </source>
</evidence>
<feature type="compositionally biased region" description="Basic and acidic residues" evidence="4">
    <location>
        <begin position="16"/>
        <end position="28"/>
    </location>
</feature>
<dbReference type="InterPro" id="IPR050478">
    <property type="entry name" value="Ethylene_sulfur-biosynth"/>
</dbReference>
<sequence>MMKAEDGPGGAARAFTKHDVSGGVHLERGPNSAPADSTDLRSEDLEQPMYPRSFESSADVSNLSKRAPWWSRWRTSGSWQKVSTSEKEPSPQARGPHGPSRGSKLLASVAGASVIVNLVLLMLLLVASGLWHVTSGGGIALLGSWAVDEASTVLAAESFVCSGRGVRYADTTGDGCECDQCYHGLDCSELMSNCSVDLSSGTPTLFQDYWTANLEASAAFIPGNFRLGYSDGNLEGLESAVRKLHATVGNVNMDGRQLVMSAGSTQMIFGLLYAISAVNRENGFQGKTAVTSAPPYYNLYSYGTKMESSELFEWRAYADVINASAPSINFVVSPNNPDGRLGDPEFPPPSVAIHDFAYYWPHFTAITAEADYDVMLFTLSKVSGHAGSRVGWVWLRDARLAEVLRLYLMIHSITMSHESQYRAIKLISAITDGYASAAERTASLTGFTPQAAAAEGRLFHFAKLVMQNRWDRLHSVLGTTGTDSQTRVTIQALPPAASCGFFQQTVTPSPAYAYLHCRLATDPDCFELLRANGIVGRPGVVFGGDSSFVRLSLLGRESDFVLTLERLKTIAES</sequence>
<dbReference type="InterPro" id="IPR015422">
    <property type="entry name" value="PyrdxlP-dep_Trfase_small"/>
</dbReference>
<dbReference type="SUPFAM" id="SSF53383">
    <property type="entry name" value="PLP-dependent transferases"/>
    <property type="match status" value="1"/>
</dbReference>
<evidence type="ECO:0000256" key="3">
    <source>
        <dbReference type="ARBA" id="ARBA00022898"/>
    </source>
</evidence>
<name>A0A1Y1HWT5_KLENI</name>
<comment type="similarity">
    <text evidence="2">Belongs to the alliinase family.</text>
</comment>
<dbReference type="PANTHER" id="PTHR43795">
    <property type="entry name" value="BIFUNCTIONAL ASPARTATE AMINOTRANSFERASE AND GLUTAMATE/ASPARTATE-PREPHENATE AMINOTRANSFERASE-RELATED"/>
    <property type="match status" value="1"/>
</dbReference>
<accession>A0A1Y1HWT5</accession>
<evidence type="ECO:0000256" key="5">
    <source>
        <dbReference type="SAM" id="Phobius"/>
    </source>
</evidence>
<evidence type="ECO:0000256" key="2">
    <source>
        <dbReference type="ARBA" id="ARBA00006312"/>
    </source>
</evidence>
<keyword evidence="5" id="KW-0812">Transmembrane</keyword>
<dbReference type="InterPro" id="IPR006947">
    <property type="entry name" value="EGF_alliinase"/>
</dbReference>
<dbReference type="CDD" id="cd00609">
    <property type="entry name" value="AAT_like"/>
    <property type="match status" value="1"/>
</dbReference>
<keyword evidence="5" id="KW-1133">Transmembrane helix</keyword>
<dbReference type="PANTHER" id="PTHR43795:SF20">
    <property type="entry name" value="TRYPTOPHAN AMINOTRANSFERASE-RELATED PROTEIN 3"/>
    <property type="match status" value="1"/>
</dbReference>
<reference evidence="8 9" key="1">
    <citation type="journal article" date="2014" name="Nat. Commun.">
        <title>Klebsormidium flaccidum genome reveals primary factors for plant terrestrial adaptation.</title>
        <authorList>
            <person name="Hori K."/>
            <person name="Maruyama F."/>
            <person name="Fujisawa T."/>
            <person name="Togashi T."/>
            <person name="Yamamoto N."/>
            <person name="Seo M."/>
            <person name="Sato S."/>
            <person name="Yamada T."/>
            <person name="Mori H."/>
            <person name="Tajima N."/>
            <person name="Moriyama T."/>
            <person name="Ikeuchi M."/>
            <person name="Watanabe M."/>
            <person name="Wada H."/>
            <person name="Kobayashi K."/>
            <person name="Saito M."/>
            <person name="Masuda T."/>
            <person name="Sasaki-Sekimoto Y."/>
            <person name="Mashiguchi K."/>
            <person name="Awai K."/>
            <person name="Shimojima M."/>
            <person name="Masuda S."/>
            <person name="Iwai M."/>
            <person name="Nobusawa T."/>
            <person name="Narise T."/>
            <person name="Kondo S."/>
            <person name="Saito H."/>
            <person name="Sato R."/>
            <person name="Murakawa M."/>
            <person name="Ihara Y."/>
            <person name="Oshima-Yamada Y."/>
            <person name="Ohtaka K."/>
            <person name="Satoh M."/>
            <person name="Sonobe K."/>
            <person name="Ishii M."/>
            <person name="Ohtani R."/>
            <person name="Kanamori-Sato M."/>
            <person name="Honoki R."/>
            <person name="Miyazaki D."/>
            <person name="Mochizuki H."/>
            <person name="Umetsu J."/>
            <person name="Higashi K."/>
            <person name="Shibata D."/>
            <person name="Kamiya Y."/>
            <person name="Sato N."/>
            <person name="Nakamura Y."/>
            <person name="Tabata S."/>
            <person name="Ida S."/>
            <person name="Kurokawa K."/>
            <person name="Ohta H."/>
        </authorList>
    </citation>
    <scope>NUCLEOTIDE SEQUENCE [LARGE SCALE GENOMIC DNA]</scope>
    <source>
        <strain evidence="8 9">NIES-2285</strain>
    </source>
</reference>
<dbReference type="EMBL" id="DF237000">
    <property type="protein sequence ID" value="GAQ80308.1"/>
    <property type="molecule type" value="Genomic_DNA"/>
</dbReference>
<keyword evidence="3" id="KW-0663">Pyridoxal phosphate</keyword>
<dbReference type="InterPro" id="IPR015424">
    <property type="entry name" value="PyrdxlP-dep_Trfase"/>
</dbReference>
<dbReference type="OrthoDB" id="2020362at2759"/>
<dbReference type="Pfam" id="PF04863">
    <property type="entry name" value="EGF_alliinase"/>
    <property type="match status" value="1"/>
</dbReference>
<dbReference type="STRING" id="105231.A0A1Y1HWT5"/>
<feature type="region of interest" description="Disordered" evidence="4">
    <location>
        <begin position="80"/>
        <end position="101"/>
    </location>
</feature>
<dbReference type="Gene3D" id="2.10.25.30">
    <property type="entry name" value="EGF-like, alliinase"/>
    <property type="match status" value="1"/>
</dbReference>
<dbReference type="AlphaFoldDB" id="A0A1Y1HWT5"/>
<evidence type="ECO:0000259" key="6">
    <source>
        <dbReference type="Pfam" id="PF04863"/>
    </source>
</evidence>
<evidence type="ECO:0000259" key="7">
    <source>
        <dbReference type="Pfam" id="PF04864"/>
    </source>
</evidence>
<comment type="cofactor">
    <cofactor evidence="1">
        <name>pyridoxal 5'-phosphate</name>
        <dbReference type="ChEBI" id="CHEBI:597326"/>
    </cofactor>
</comment>
<dbReference type="GO" id="GO:0008483">
    <property type="term" value="F:transaminase activity"/>
    <property type="evidence" value="ECO:0000318"/>
    <property type="project" value="GO_Central"/>
</dbReference>
<proteinExistence type="inferred from homology"/>
<dbReference type="InterPro" id="IPR015421">
    <property type="entry name" value="PyrdxlP-dep_Trfase_major"/>
</dbReference>
<dbReference type="Gene3D" id="3.40.640.10">
    <property type="entry name" value="Type I PLP-dependent aspartate aminotransferase-like (Major domain)"/>
    <property type="match status" value="1"/>
</dbReference>
<dbReference type="Proteomes" id="UP000054558">
    <property type="component" value="Unassembled WGS sequence"/>
</dbReference>
<feature type="domain" description="Alliinase C-terminal" evidence="7">
    <location>
        <begin position="196"/>
        <end position="570"/>
    </location>
</feature>
<keyword evidence="8" id="KW-0808">Transferase</keyword>
<feature type="transmembrane region" description="Helical" evidence="5">
    <location>
        <begin position="105"/>
        <end position="131"/>
    </location>
</feature>
<organism evidence="8 9">
    <name type="scientific">Klebsormidium nitens</name>
    <name type="common">Green alga</name>
    <name type="synonym">Ulothrix nitens</name>
    <dbReference type="NCBI Taxonomy" id="105231"/>
    <lineage>
        <taxon>Eukaryota</taxon>
        <taxon>Viridiplantae</taxon>
        <taxon>Streptophyta</taxon>
        <taxon>Klebsormidiophyceae</taxon>
        <taxon>Klebsormidiales</taxon>
        <taxon>Klebsormidiaceae</taxon>
        <taxon>Klebsormidium</taxon>
    </lineage>
</organism>
<dbReference type="SMR" id="A0A1Y1HWT5"/>
<keyword evidence="5" id="KW-0472">Membrane</keyword>
<feature type="domain" description="Alliinase EGF-like" evidence="6">
    <location>
        <begin position="145"/>
        <end position="194"/>
    </location>
</feature>
<dbReference type="InterPro" id="IPR006948">
    <property type="entry name" value="Alliinase_C"/>
</dbReference>
<dbReference type="InterPro" id="IPR037029">
    <property type="entry name" value="Alliinase_N_sf"/>
</dbReference>
<dbReference type="GO" id="GO:0006520">
    <property type="term" value="P:amino acid metabolic process"/>
    <property type="evidence" value="ECO:0000318"/>
    <property type="project" value="GO_Central"/>
</dbReference>